<feature type="transmembrane region" description="Helical" evidence="1">
    <location>
        <begin position="30"/>
        <end position="48"/>
    </location>
</feature>
<keyword evidence="1" id="KW-1133">Transmembrane helix</keyword>
<organism evidence="2 3">
    <name type="scientific">Salmonella phage VB_StyS_BS5</name>
    <dbReference type="NCBI Taxonomy" id="2686071"/>
    <lineage>
        <taxon>Viruses</taxon>
        <taxon>Duplodnaviria</taxon>
        <taxon>Heunggongvirae</taxon>
        <taxon>Uroviricota</taxon>
        <taxon>Caudoviricetes</taxon>
        <taxon>Skatevirus</taxon>
        <taxon>Skatevirus BS5</taxon>
    </lineage>
</organism>
<name>A0A6B9LNK6_9CAUD</name>
<keyword evidence="1" id="KW-0812">Transmembrane</keyword>
<accession>A0A6B9LNK6</accession>
<protein>
    <submittedName>
        <fullName evidence="2">Uncharacterized protein</fullName>
    </submittedName>
</protein>
<reference evidence="2 3" key="1">
    <citation type="submission" date="2019-11" db="EMBL/GenBank/DDBJ databases">
        <authorList>
            <person name="Yin Y."/>
        </authorList>
    </citation>
    <scope>NUCLEOTIDE SEQUENCE [LARGE SCALE GENOMIC DNA]</scope>
</reference>
<sequence length="52" mass="5814">MRDVVTWCFVASIAMSMISAIMPSGDFAGSIFAFMFWISGWVIAWGRVRYGS</sequence>
<dbReference type="EMBL" id="MN692673">
    <property type="protein sequence ID" value="QHB48582.1"/>
    <property type="molecule type" value="Genomic_DNA"/>
</dbReference>
<keyword evidence="1" id="KW-0472">Membrane</keyword>
<proteinExistence type="predicted"/>
<dbReference type="Proteomes" id="UP000464626">
    <property type="component" value="Genome"/>
</dbReference>
<dbReference type="GeneID" id="64469593"/>
<evidence type="ECO:0000313" key="3">
    <source>
        <dbReference type="Proteomes" id="UP000464626"/>
    </source>
</evidence>
<dbReference type="KEGG" id="vg:64469593"/>
<evidence type="ECO:0000256" key="1">
    <source>
        <dbReference type="SAM" id="Phobius"/>
    </source>
</evidence>
<keyword evidence="3" id="KW-1185">Reference proteome</keyword>
<dbReference type="RefSeq" id="YP_010053918.1">
    <property type="nucleotide sequence ID" value="NC_054646.1"/>
</dbReference>
<evidence type="ECO:0000313" key="2">
    <source>
        <dbReference type="EMBL" id="QHB48582.1"/>
    </source>
</evidence>